<dbReference type="GO" id="GO:0016746">
    <property type="term" value="F:acyltransferase activity"/>
    <property type="evidence" value="ECO:0007669"/>
    <property type="project" value="InterPro"/>
</dbReference>
<dbReference type="InterPro" id="IPR002123">
    <property type="entry name" value="Plipid/glycerol_acylTrfase"/>
</dbReference>
<dbReference type="Pfam" id="PF01553">
    <property type="entry name" value="Acyltransferase"/>
    <property type="match status" value="1"/>
</dbReference>
<gene>
    <name evidence="2" type="ORF">GBAR_LOCUS16668</name>
</gene>
<proteinExistence type="predicted"/>
<dbReference type="Pfam" id="PF00550">
    <property type="entry name" value="PP-binding"/>
    <property type="match status" value="1"/>
</dbReference>
<reference evidence="2" key="1">
    <citation type="submission" date="2023-03" db="EMBL/GenBank/DDBJ databases">
        <authorList>
            <person name="Steffen K."/>
            <person name="Cardenas P."/>
        </authorList>
    </citation>
    <scope>NUCLEOTIDE SEQUENCE</scope>
</reference>
<protein>
    <submittedName>
        <fullName evidence="2">Acyl carrier protein</fullName>
    </submittedName>
</protein>
<dbReference type="SUPFAM" id="SSF69593">
    <property type="entry name" value="Glycerol-3-phosphate (1)-acyltransferase"/>
    <property type="match status" value="1"/>
</dbReference>
<organism evidence="2 3">
    <name type="scientific">Geodia barretti</name>
    <name type="common">Barrett's horny sponge</name>
    <dbReference type="NCBI Taxonomy" id="519541"/>
    <lineage>
        <taxon>Eukaryota</taxon>
        <taxon>Metazoa</taxon>
        <taxon>Porifera</taxon>
        <taxon>Demospongiae</taxon>
        <taxon>Heteroscleromorpha</taxon>
        <taxon>Tetractinellida</taxon>
        <taxon>Astrophorina</taxon>
        <taxon>Geodiidae</taxon>
        <taxon>Geodia</taxon>
    </lineage>
</organism>
<evidence type="ECO:0000313" key="3">
    <source>
        <dbReference type="Proteomes" id="UP001174909"/>
    </source>
</evidence>
<dbReference type="EMBL" id="CASHTH010002395">
    <property type="protein sequence ID" value="CAI8029330.1"/>
    <property type="molecule type" value="Genomic_DNA"/>
</dbReference>
<keyword evidence="3" id="KW-1185">Reference proteome</keyword>
<dbReference type="AlphaFoldDB" id="A0AA35SFW2"/>
<dbReference type="InterPro" id="IPR009081">
    <property type="entry name" value="PP-bd_ACP"/>
</dbReference>
<feature type="domain" description="Carrier" evidence="1">
    <location>
        <begin position="1"/>
        <end position="60"/>
    </location>
</feature>
<name>A0AA35SFW2_GEOBA</name>
<dbReference type="SUPFAM" id="SSF47336">
    <property type="entry name" value="ACP-like"/>
    <property type="match status" value="1"/>
</dbReference>
<dbReference type="Gene3D" id="1.10.1200.10">
    <property type="entry name" value="ACP-like"/>
    <property type="match status" value="1"/>
</dbReference>
<sequence>MPAHQIQPESRLDTDLGLDSLTRLDLLLVLESRLGETIPDALLANLETVGDVVRLIETFPTDIARTEDELREDGKPEIRQVPRWYARAFRTVITGIYRNYFSLKCYGLEHIPKGKPYIIMPNHTSHLDTLTVITALGTKAYQLWVLAARDYWFATRFSRLVCSDVS</sequence>
<evidence type="ECO:0000259" key="1">
    <source>
        <dbReference type="PROSITE" id="PS50075"/>
    </source>
</evidence>
<dbReference type="InterPro" id="IPR036736">
    <property type="entry name" value="ACP-like_sf"/>
</dbReference>
<accession>A0AA35SFW2</accession>
<evidence type="ECO:0000313" key="2">
    <source>
        <dbReference type="EMBL" id="CAI8029330.1"/>
    </source>
</evidence>
<comment type="caution">
    <text evidence="2">The sequence shown here is derived from an EMBL/GenBank/DDBJ whole genome shotgun (WGS) entry which is preliminary data.</text>
</comment>
<dbReference type="PROSITE" id="PS50075">
    <property type="entry name" value="CARRIER"/>
    <property type="match status" value="1"/>
</dbReference>
<dbReference type="Proteomes" id="UP001174909">
    <property type="component" value="Unassembled WGS sequence"/>
</dbReference>